<evidence type="ECO:0000313" key="4">
    <source>
        <dbReference type="Proteomes" id="UP000237968"/>
    </source>
</evidence>
<dbReference type="EMBL" id="PVNK01000110">
    <property type="protein sequence ID" value="PRQ02870.1"/>
    <property type="molecule type" value="Genomic_DNA"/>
</dbReference>
<name>A0A2S9YCM6_9BACT</name>
<feature type="region of interest" description="Disordered" evidence="1">
    <location>
        <begin position="178"/>
        <end position="198"/>
    </location>
</feature>
<organism evidence="3 4">
    <name type="scientific">Enhygromyxa salina</name>
    <dbReference type="NCBI Taxonomy" id="215803"/>
    <lineage>
        <taxon>Bacteria</taxon>
        <taxon>Pseudomonadati</taxon>
        <taxon>Myxococcota</taxon>
        <taxon>Polyangia</taxon>
        <taxon>Nannocystales</taxon>
        <taxon>Nannocystaceae</taxon>
        <taxon>Enhygromyxa</taxon>
    </lineage>
</organism>
<evidence type="ECO:0000259" key="2">
    <source>
        <dbReference type="Pfam" id="PF13229"/>
    </source>
</evidence>
<dbReference type="Gene3D" id="2.160.20.10">
    <property type="entry name" value="Single-stranded right-handed beta-helix, Pectin lyase-like"/>
    <property type="match status" value="1"/>
</dbReference>
<dbReference type="InterPro" id="IPR011050">
    <property type="entry name" value="Pectin_lyase_fold/virulence"/>
</dbReference>
<reference evidence="3 4" key="1">
    <citation type="submission" date="2018-03" db="EMBL/GenBank/DDBJ databases">
        <title>Draft Genome Sequences of the Obligatory Marine Myxobacteria Enhygromyxa salina SWB005.</title>
        <authorList>
            <person name="Poehlein A."/>
            <person name="Moghaddam J.A."/>
            <person name="Harms H."/>
            <person name="Alanjari M."/>
            <person name="Koenig G.M."/>
            <person name="Daniel R."/>
            <person name="Schaeberle T.F."/>
        </authorList>
    </citation>
    <scope>NUCLEOTIDE SEQUENCE [LARGE SCALE GENOMIC DNA]</scope>
    <source>
        <strain evidence="3 4">SWB005</strain>
    </source>
</reference>
<dbReference type="OrthoDB" id="1286432at2"/>
<dbReference type="InterPro" id="IPR012334">
    <property type="entry name" value="Pectin_lyas_fold"/>
</dbReference>
<dbReference type="Proteomes" id="UP000237968">
    <property type="component" value="Unassembled WGS sequence"/>
</dbReference>
<comment type="caution">
    <text evidence="3">The sequence shown here is derived from an EMBL/GenBank/DDBJ whole genome shotgun (WGS) entry which is preliminary data.</text>
</comment>
<keyword evidence="4" id="KW-1185">Reference proteome</keyword>
<dbReference type="Pfam" id="PF13229">
    <property type="entry name" value="Beta_helix"/>
    <property type="match status" value="1"/>
</dbReference>
<evidence type="ECO:0000256" key="1">
    <source>
        <dbReference type="SAM" id="MobiDB-lite"/>
    </source>
</evidence>
<accession>A0A2S9YCM6</accession>
<sequence>MFRDFSNAGFFVDRIFGLDNGLFYHVDFVNSGTGFEQYADPEDDPSGPNSGYVDKTTFYNCQFVNNGYGAELRASRADNLNSFTNCLFENNTEGAIYAQSNNDLQLVNSDVINNGGAPTAQGVRDVISTYFRADELGESFIASSPGCNASCRLAPEFSPRARSQNAAVPGVLQVLATKPSAKRPSEAARGIAPRAASP</sequence>
<protein>
    <recommendedName>
        <fullName evidence="2">Right handed beta helix domain-containing protein</fullName>
    </recommendedName>
</protein>
<feature type="domain" description="Right handed beta helix" evidence="2">
    <location>
        <begin position="54"/>
        <end position="117"/>
    </location>
</feature>
<dbReference type="RefSeq" id="WP_146155542.1">
    <property type="nucleotide sequence ID" value="NZ_PVNK01000110.1"/>
</dbReference>
<proteinExistence type="predicted"/>
<evidence type="ECO:0000313" key="3">
    <source>
        <dbReference type="EMBL" id="PRQ02870.1"/>
    </source>
</evidence>
<gene>
    <name evidence="3" type="ORF">ENSA5_20470</name>
</gene>
<dbReference type="SUPFAM" id="SSF51126">
    <property type="entry name" value="Pectin lyase-like"/>
    <property type="match status" value="1"/>
</dbReference>
<dbReference type="AlphaFoldDB" id="A0A2S9YCM6"/>
<dbReference type="InterPro" id="IPR039448">
    <property type="entry name" value="Beta_helix"/>
</dbReference>